<sequence length="111" mass="12592">MEVGEEGRERCKCYCLEGESPSIRSLGTKALSGITSFLGLLAIGPTSESVNPCRTRKQPKEVCSANKIRGNRRKPRQMFHGKKRRTPNPKITEVNENRGITYDVYEFLKFI</sequence>
<dbReference type="EMBL" id="BGPR01000069">
    <property type="protein sequence ID" value="GBL90058.1"/>
    <property type="molecule type" value="Genomic_DNA"/>
</dbReference>
<accession>A0A4Y2BDC7</accession>
<organism evidence="2 3">
    <name type="scientific">Araneus ventricosus</name>
    <name type="common">Orbweaver spider</name>
    <name type="synonym">Epeira ventricosa</name>
    <dbReference type="NCBI Taxonomy" id="182803"/>
    <lineage>
        <taxon>Eukaryota</taxon>
        <taxon>Metazoa</taxon>
        <taxon>Ecdysozoa</taxon>
        <taxon>Arthropoda</taxon>
        <taxon>Chelicerata</taxon>
        <taxon>Arachnida</taxon>
        <taxon>Araneae</taxon>
        <taxon>Araneomorphae</taxon>
        <taxon>Entelegynae</taxon>
        <taxon>Araneoidea</taxon>
        <taxon>Araneidae</taxon>
        <taxon>Araneus</taxon>
    </lineage>
</organism>
<gene>
    <name evidence="2" type="ORF">AVEN_135428_1</name>
</gene>
<evidence type="ECO:0000313" key="3">
    <source>
        <dbReference type="Proteomes" id="UP000499080"/>
    </source>
</evidence>
<reference evidence="2 3" key="1">
    <citation type="journal article" date="2019" name="Sci. Rep.">
        <title>Orb-weaving spider Araneus ventricosus genome elucidates the spidroin gene catalogue.</title>
        <authorList>
            <person name="Kono N."/>
            <person name="Nakamura H."/>
            <person name="Ohtoshi R."/>
            <person name="Moran D.A.P."/>
            <person name="Shinohara A."/>
            <person name="Yoshida Y."/>
            <person name="Fujiwara M."/>
            <person name="Mori M."/>
            <person name="Tomita M."/>
            <person name="Arakawa K."/>
        </authorList>
    </citation>
    <scope>NUCLEOTIDE SEQUENCE [LARGE SCALE GENOMIC DNA]</scope>
</reference>
<protein>
    <submittedName>
        <fullName evidence="2">Uncharacterized protein</fullName>
    </submittedName>
</protein>
<evidence type="ECO:0000313" key="2">
    <source>
        <dbReference type="EMBL" id="GBL90058.1"/>
    </source>
</evidence>
<proteinExistence type="predicted"/>
<feature type="region of interest" description="Disordered" evidence="1">
    <location>
        <begin position="69"/>
        <end position="91"/>
    </location>
</feature>
<dbReference type="AlphaFoldDB" id="A0A4Y2BDC7"/>
<comment type="caution">
    <text evidence="2">The sequence shown here is derived from an EMBL/GenBank/DDBJ whole genome shotgun (WGS) entry which is preliminary data.</text>
</comment>
<feature type="compositionally biased region" description="Basic residues" evidence="1">
    <location>
        <begin position="69"/>
        <end position="87"/>
    </location>
</feature>
<dbReference type="Proteomes" id="UP000499080">
    <property type="component" value="Unassembled WGS sequence"/>
</dbReference>
<evidence type="ECO:0000256" key="1">
    <source>
        <dbReference type="SAM" id="MobiDB-lite"/>
    </source>
</evidence>
<keyword evidence="3" id="KW-1185">Reference proteome</keyword>
<name>A0A4Y2BDC7_ARAVE</name>